<evidence type="ECO:0000259" key="11">
    <source>
        <dbReference type="PROSITE" id="PS51198"/>
    </source>
</evidence>
<evidence type="ECO:0000313" key="13">
    <source>
        <dbReference type="EMBL" id="SDF93474.1"/>
    </source>
</evidence>
<feature type="domain" description="UvrD-like helicase C-terminal" evidence="12">
    <location>
        <begin position="287"/>
        <end position="564"/>
    </location>
</feature>
<dbReference type="GO" id="GO:0005524">
    <property type="term" value="F:ATP binding"/>
    <property type="evidence" value="ECO:0007669"/>
    <property type="project" value="UniProtKB-UniRule"/>
</dbReference>
<dbReference type="EMBL" id="FNCA01000005">
    <property type="protein sequence ID" value="SDF93474.1"/>
    <property type="molecule type" value="Genomic_DNA"/>
</dbReference>
<dbReference type="EC" id="5.6.2.4" evidence="8"/>
<sequence length="638" mass="73815">MISLSPEQNEIVNAPIGQPMRILASAGSGKTRVLTERIRHILKSTKKEGIIALTFTNKAAEEMQYRLENCENIEERVWIATIHSVAQRVLEQYGHTIGLPSELQIYEKDEDRMEVFMQSLREEGIDIDEYLNVDNSREQRNREKNLQRYMNEFSLIKRDLLTEEDIVSSHSENLVLWEMYQDYQNALLNSGGIDYDDILVYAHQILLTHEWIGNVYRAKYKHVCVDEGQDLNRAQYEFIKALCGETIKSVLIVGDPDQMIYGFNGSSIQYLCKQFDNDFSPIKFKLNKNYRSSEAVISAANKLKPQSQVGHEYALKGQLIIKALDDENAEANWIVEEIKNLLHLRMDSDIEGEITLDKMVIIARNRFIFSRIEQALTNNGIIYSIRKGERNQEPESLFGKILDHAIRIKLNSKDWVNGKKLCNLLNLNPPTKWGQDDLLNTWAQQISTIDQNNSDLYSTILRSVNEWDVSNPNIPKFVRDFERKLKELADSLPINEDTSVENPAEELKRSLDELNEFSESWIRFKRKGTGDSLSAFRNAIALGQIAKDVNENGITLSTVHTMKGLEKDIVFLMGMCDGVFPDYRANTQREIEEERNNAFVAITRAKRWLYITYPKKRVMPWGDERLQRPSRFLVEIQE</sequence>
<dbReference type="PANTHER" id="PTHR11070">
    <property type="entry name" value="UVRD / RECB / PCRA DNA HELICASE FAMILY MEMBER"/>
    <property type="match status" value="1"/>
</dbReference>
<organism evidence="13 14">
    <name type="scientific">Methanolobus vulcani</name>
    <dbReference type="NCBI Taxonomy" id="38026"/>
    <lineage>
        <taxon>Archaea</taxon>
        <taxon>Methanobacteriati</taxon>
        <taxon>Methanobacteriota</taxon>
        <taxon>Stenosarchaea group</taxon>
        <taxon>Methanomicrobia</taxon>
        <taxon>Methanosarcinales</taxon>
        <taxon>Methanosarcinaceae</taxon>
        <taxon>Methanolobus</taxon>
    </lineage>
</organism>
<keyword evidence="2 10" id="KW-0547">Nucleotide-binding</keyword>
<dbReference type="GO" id="GO:0003677">
    <property type="term" value="F:DNA binding"/>
    <property type="evidence" value="ECO:0007669"/>
    <property type="project" value="InterPro"/>
</dbReference>
<dbReference type="Proteomes" id="UP000199259">
    <property type="component" value="Unassembled WGS sequence"/>
</dbReference>
<dbReference type="Gene3D" id="3.40.50.300">
    <property type="entry name" value="P-loop containing nucleotide triphosphate hydrolases"/>
    <property type="match status" value="2"/>
</dbReference>
<evidence type="ECO:0000256" key="7">
    <source>
        <dbReference type="ARBA" id="ARBA00034617"/>
    </source>
</evidence>
<dbReference type="AlphaFoldDB" id="A0A7Z7AX01"/>
<dbReference type="GO" id="GO:0016787">
    <property type="term" value="F:hydrolase activity"/>
    <property type="evidence" value="ECO:0007669"/>
    <property type="project" value="UniProtKB-UniRule"/>
</dbReference>
<dbReference type="Gene3D" id="1.10.486.10">
    <property type="entry name" value="PCRA, domain 4"/>
    <property type="match status" value="1"/>
</dbReference>
<keyword evidence="5 10" id="KW-0067">ATP-binding</keyword>
<evidence type="ECO:0000256" key="5">
    <source>
        <dbReference type="ARBA" id="ARBA00022840"/>
    </source>
</evidence>
<proteinExistence type="inferred from homology"/>
<dbReference type="PROSITE" id="PS51198">
    <property type="entry name" value="UVRD_HELICASE_ATP_BIND"/>
    <property type="match status" value="1"/>
</dbReference>
<keyword evidence="4 10" id="KW-0347">Helicase</keyword>
<evidence type="ECO:0000313" key="14">
    <source>
        <dbReference type="Proteomes" id="UP000199259"/>
    </source>
</evidence>
<reference evidence="13 14" key="1">
    <citation type="submission" date="2016-10" db="EMBL/GenBank/DDBJ databases">
        <authorList>
            <person name="Varghese N."/>
            <person name="Submissions S."/>
        </authorList>
    </citation>
    <scope>NUCLEOTIDE SEQUENCE [LARGE SCALE GENOMIC DNA]</scope>
    <source>
        <strain evidence="13 14">PL 12/M</strain>
    </source>
</reference>
<feature type="binding site" evidence="10">
    <location>
        <begin position="24"/>
        <end position="31"/>
    </location>
    <ligand>
        <name>ATP</name>
        <dbReference type="ChEBI" id="CHEBI:30616"/>
    </ligand>
</feature>
<dbReference type="Pfam" id="PF00580">
    <property type="entry name" value="UvrD-helicase"/>
    <property type="match status" value="1"/>
</dbReference>
<name>A0A7Z7AX01_9EURY</name>
<dbReference type="GO" id="GO:0043138">
    <property type="term" value="F:3'-5' DNA helicase activity"/>
    <property type="evidence" value="ECO:0007669"/>
    <property type="project" value="UniProtKB-EC"/>
</dbReference>
<evidence type="ECO:0000256" key="8">
    <source>
        <dbReference type="ARBA" id="ARBA00034808"/>
    </source>
</evidence>
<comment type="caution">
    <text evidence="13">The sequence shown here is derived from an EMBL/GenBank/DDBJ whole genome shotgun (WGS) entry which is preliminary data.</text>
</comment>
<dbReference type="GO" id="GO:0000724">
    <property type="term" value="P:double-strand break repair via homologous recombination"/>
    <property type="evidence" value="ECO:0007669"/>
    <property type="project" value="TreeGrafter"/>
</dbReference>
<dbReference type="PROSITE" id="PS51217">
    <property type="entry name" value="UVRD_HELICASE_CTER"/>
    <property type="match status" value="1"/>
</dbReference>
<evidence type="ECO:0000256" key="10">
    <source>
        <dbReference type="PROSITE-ProRule" id="PRU00560"/>
    </source>
</evidence>
<dbReference type="OrthoDB" id="203178at2157"/>
<protein>
    <recommendedName>
        <fullName evidence="8">DNA 3'-5' helicase</fullName>
        <ecNumber evidence="8">5.6.2.4</ecNumber>
    </recommendedName>
</protein>
<evidence type="ECO:0000256" key="3">
    <source>
        <dbReference type="ARBA" id="ARBA00022801"/>
    </source>
</evidence>
<evidence type="ECO:0000256" key="4">
    <source>
        <dbReference type="ARBA" id="ARBA00022806"/>
    </source>
</evidence>
<dbReference type="CDD" id="cd17932">
    <property type="entry name" value="DEXQc_UvrD"/>
    <property type="match status" value="1"/>
</dbReference>
<keyword evidence="3 10" id="KW-0378">Hydrolase</keyword>
<comment type="catalytic activity">
    <reaction evidence="9">
        <text>ATP + H2O = ADP + phosphate + H(+)</text>
        <dbReference type="Rhea" id="RHEA:13065"/>
        <dbReference type="ChEBI" id="CHEBI:15377"/>
        <dbReference type="ChEBI" id="CHEBI:15378"/>
        <dbReference type="ChEBI" id="CHEBI:30616"/>
        <dbReference type="ChEBI" id="CHEBI:43474"/>
        <dbReference type="ChEBI" id="CHEBI:456216"/>
        <dbReference type="EC" id="5.6.2.4"/>
    </reaction>
</comment>
<dbReference type="InterPro" id="IPR014016">
    <property type="entry name" value="UvrD-like_ATP-bd"/>
</dbReference>
<evidence type="ECO:0000256" key="2">
    <source>
        <dbReference type="ARBA" id="ARBA00022741"/>
    </source>
</evidence>
<dbReference type="InterPro" id="IPR027417">
    <property type="entry name" value="P-loop_NTPase"/>
</dbReference>
<evidence type="ECO:0000259" key="12">
    <source>
        <dbReference type="PROSITE" id="PS51217"/>
    </source>
</evidence>
<dbReference type="SUPFAM" id="SSF52540">
    <property type="entry name" value="P-loop containing nucleoside triphosphate hydrolases"/>
    <property type="match status" value="1"/>
</dbReference>
<gene>
    <name evidence="13" type="ORF">SAMN04488589_1734</name>
</gene>
<keyword evidence="14" id="KW-1185">Reference proteome</keyword>
<comment type="catalytic activity">
    <reaction evidence="7">
        <text>Couples ATP hydrolysis with the unwinding of duplex DNA by translocating in the 3'-5' direction.</text>
        <dbReference type="EC" id="5.6.2.4"/>
    </reaction>
</comment>
<dbReference type="InterPro" id="IPR014017">
    <property type="entry name" value="DNA_helicase_UvrD-like_C"/>
</dbReference>
<accession>A0A7Z7AX01</accession>
<evidence type="ECO:0000256" key="9">
    <source>
        <dbReference type="ARBA" id="ARBA00048988"/>
    </source>
</evidence>
<dbReference type="RefSeq" id="WP_091710070.1">
    <property type="nucleotide sequence ID" value="NZ_FNCA01000005.1"/>
</dbReference>
<dbReference type="Pfam" id="PF13361">
    <property type="entry name" value="UvrD_C"/>
    <property type="match status" value="1"/>
</dbReference>
<dbReference type="PANTHER" id="PTHR11070:SF30">
    <property type="entry name" value="F-BOX DNA HELICASE 1"/>
    <property type="match status" value="1"/>
</dbReference>
<feature type="domain" description="UvrD-like helicase ATP-binding" evidence="11">
    <location>
        <begin position="3"/>
        <end position="293"/>
    </location>
</feature>
<evidence type="ECO:0000256" key="1">
    <source>
        <dbReference type="ARBA" id="ARBA00009922"/>
    </source>
</evidence>
<dbReference type="Gene3D" id="1.10.10.160">
    <property type="match status" value="1"/>
</dbReference>
<comment type="similarity">
    <text evidence="1">Belongs to the helicase family. UvrD subfamily.</text>
</comment>
<dbReference type="InterPro" id="IPR000212">
    <property type="entry name" value="DNA_helicase_UvrD/REP"/>
</dbReference>
<dbReference type="InterPro" id="IPR013986">
    <property type="entry name" value="DExx_box_DNA_helicase_dom_sf"/>
</dbReference>
<evidence type="ECO:0000256" key="6">
    <source>
        <dbReference type="ARBA" id="ARBA00023235"/>
    </source>
</evidence>
<dbReference type="GO" id="GO:0031297">
    <property type="term" value="P:replication fork processing"/>
    <property type="evidence" value="ECO:0007669"/>
    <property type="project" value="TreeGrafter"/>
</dbReference>
<keyword evidence="6" id="KW-0413">Isomerase</keyword>